<organism evidence="2 3">
    <name type="scientific">Metschnikowia bicuspidata var. bicuspidata NRRL YB-4993</name>
    <dbReference type="NCBI Taxonomy" id="869754"/>
    <lineage>
        <taxon>Eukaryota</taxon>
        <taxon>Fungi</taxon>
        <taxon>Dikarya</taxon>
        <taxon>Ascomycota</taxon>
        <taxon>Saccharomycotina</taxon>
        <taxon>Pichiomycetes</taxon>
        <taxon>Metschnikowiaceae</taxon>
        <taxon>Metschnikowia</taxon>
    </lineage>
</organism>
<feature type="region of interest" description="Disordered" evidence="1">
    <location>
        <begin position="1"/>
        <end position="61"/>
    </location>
</feature>
<comment type="caution">
    <text evidence="2">The sequence shown here is derived from an EMBL/GenBank/DDBJ whole genome shotgun (WGS) entry which is preliminary data.</text>
</comment>
<dbReference type="GeneID" id="30027439"/>
<feature type="compositionally biased region" description="Polar residues" evidence="1">
    <location>
        <begin position="16"/>
        <end position="25"/>
    </location>
</feature>
<dbReference type="EMBL" id="LXTC01000002">
    <property type="protein sequence ID" value="OBA21889.1"/>
    <property type="molecule type" value="Genomic_DNA"/>
</dbReference>
<dbReference type="AlphaFoldDB" id="A0A1A0HCR6"/>
<proteinExistence type="predicted"/>
<dbReference type="Proteomes" id="UP000092555">
    <property type="component" value="Unassembled WGS sequence"/>
</dbReference>
<feature type="compositionally biased region" description="Polar residues" evidence="1">
    <location>
        <begin position="332"/>
        <end position="342"/>
    </location>
</feature>
<protein>
    <submittedName>
        <fullName evidence="2">Uncharacterized protein</fullName>
    </submittedName>
</protein>
<feature type="compositionally biased region" description="Polar residues" evidence="1">
    <location>
        <begin position="204"/>
        <end position="213"/>
    </location>
</feature>
<feature type="compositionally biased region" description="Low complexity" evidence="1">
    <location>
        <begin position="278"/>
        <end position="292"/>
    </location>
</feature>
<feature type="compositionally biased region" description="Acidic residues" evidence="1">
    <location>
        <begin position="293"/>
        <end position="308"/>
    </location>
</feature>
<dbReference type="RefSeq" id="XP_018712385.1">
    <property type="nucleotide sequence ID" value="XM_018854463.1"/>
</dbReference>
<keyword evidence="3" id="KW-1185">Reference proteome</keyword>
<evidence type="ECO:0000313" key="2">
    <source>
        <dbReference type="EMBL" id="OBA21889.1"/>
    </source>
</evidence>
<sequence length="455" mass="51330">MSSLLRQDPFRLLPTERNSTRGTQSSERRKTDNGTSSIPADEFDDDAEMNTPHAIREASRPYCSNVLLSKSSSSVFVRRSEAADFLETPIKERNSRNDIVADGIDGNEPRLLHAGMDPVGYPELPPKEVLVDENNNLTTHPTSLSPPQKHLSGFERDLNRMEFDPSDYELPEKSMHALSSNRGMQKTVLPRPYALDESVRKRPQISSVPSYNLPNPPHNADRTPRRLSPLKNVLIPSSGSRSSPSTMLEEIRNSGALQPRTAREIQDQINSSLRQLEQSDLTSESQDSSSLSESEDDSDEDDSDEDDFLDHLGQYIPSVEKRKPTEHAPSVSEDQSTKTVEQNLPPADSLTAHLLPKNDALHRVKRSRTRRTGKLSGKYARKKIKDTRQKVSKKKYGDWLADQWDKLRRLLDLSVPNSVVANSYIVMRELNCTNKQELALRVKFLENQGKARAQK</sequence>
<evidence type="ECO:0000256" key="1">
    <source>
        <dbReference type="SAM" id="MobiDB-lite"/>
    </source>
</evidence>
<reference evidence="2 3" key="1">
    <citation type="submission" date="2016-05" db="EMBL/GenBank/DDBJ databases">
        <title>Comparative genomics of biotechnologically important yeasts.</title>
        <authorList>
            <consortium name="DOE Joint Genome Institute"/>
            <person name="Riley R."/>
            <person name="Haridas S."/>
            <person name="Wolfe K.H."/>
            <person name="Lopes M.R."/>
            <person name="Hittinger C.T."/>
            <person name="Goker M."/>
            <person name="Salamov A."/>
            <person name="Wisecaver J."/>
            <person name="Long T.M."/>
            <person name="Aerts A.L."/>
            <person name="Barry K."/>
            <person name="Choi C."/>
            <person name="Clum A."/>
            <person name="Coughlan A.Y."/>
            <person name="Deshpande S."/>
            <person name="Douglass A.P."/>
            <person name="Hanson S.J."/>
            <person name="Klenk H.-P."/>
            <person name="LaButti K."/>
            <person name="Lapidus A."/>
            <person name="Lindquist E."/>
            <person name="Lipzen A."/>
            <person name="Meier-kolthoff J.P."/>
            <person name="Ohm R.A."/>
            <person name="Otillar R.P."/>
            <person name="Pangilinan J."/>
            <person name="Peng Y."/>
            <person name="Rokas A."/>
            <person name="Rosa C.A."/>
            <person name="Scheuner C."/>
            <person name="Sibirny A.A."/>
            <person name="Slot J.C."/>
            <person name="Stielow J.B."/>
            <person name="Sun H."/>
            <person name="Kurtzman C.P."/>
            <person name="Blackwell M."/>
            <person name="Grigoriev I.V."/>
            <person name="Jeffries T.W."/>
        </authorList>
    </citation>
    <scope>NUCLEOTIDE SEQUENCE [LARGE SCALE GENOMIC DNA]</scope>
    <source>
        <strain evidence="2 3">NRRL YB-4993</strain>
    </source>
</reference>
<feature type="region of interest" description="Disordered" evidence="1">
    <location>
        <begin position="275"/>
        <end position="342"/>
    </location>
</feature>
<name>A0A1A0HCR6_9ASCO</name>
<evidence type="ECO:0000313" key="3">
    <source>
        <dbReference type="Proteomes" id="UP000092555"/>
    </source>
</evidence>
<gene>
    <name evidence="2" type="ORF">METBIDRAFT_139613</name>
</gene>
<dbReference type="OrthoDB" id="4086732at2759"/>
<feature type="region of interest" description="Disordered" evidence="1">
    <location>
        <begin position="178"/>
        <end position="261"/>
    </location>
</feature>
<feature type="compositionally biased region" description="Low complexity" evidence="1">
    <location>
        <begin position="236"/>
        <end position="245"/>
    </location>
</feature>
<accession>A0A1A0HCR6</accession>